<reference evidence="3 4" key="1">
    <citation type="journal article" date="2019" name="Int. J. Syst. Evol. Microbiol.">
        <title>The Global Catalogue of Microorganisms (GCM) 10K type strain sequencing project: providing services to taxonomists for standard genome sequencing and annotation.</title>
        <authorList>
            <consortium name="The Broad Institute Genomics Platform"/>
            <consortium name="The Broad Institute Genome Sequencing Center for Infectious Disease"/>
            <person name="Wu L."/>
            <person name="Ma J."/>
        </authorList>
    </citation>
    <scope>NUCLEOTIDE SEQUENCE [LARGE SCALE GENOMIC DNA]</scope>
    <source>
        <strain evidence="3 4">JCM 14560</strain>
    </source>
</reference>
<evidence type="ECO:0000313" key="3">
    <source>
        <dbReference type="EMBL" id="GAA2137030.1"/>
    </source>
</evidence>
<gene>
    <name evidence="3" type="ORF">GCM10009760_17010</name>
</gene>
<dbReference type="InterPro" id="IPR011330">
    <property type="entry name" value="Glyco_hydro/deAcase_b/a-brl"/>
</dbReference>
<dbReference type="Gene3D" id="3.20.20.370">
    <property type="entry name" value="Glycoside hydrolase/deacetylase"/>
    <property type="match status" value="1"/>
</dbReference>
<proteinExistence type="predicted"/>
<keyword evidence="1" id="KW-0732">Signal</keyword>
<dbReference type="PANTHER" id="PTHR10587">
    <property type="entry name" value="GLYCOSYL TRANSFERASE-RELATED"/>
    <property type="match status" value="1"/>
</dbReference>
<keyword evidence="4" id="KW-1185">Reference proteome</keyword>
<accession>A0ABN2Z5M6</accession>
<dbReference type="Proteomes" id="UP001422759">
    <property type="component" value="Unassembled WGS sequence"/>
</dbReference>
<evidence type="ECO:0000256" key="1">
    <source>
        <dbReference type="SAM" id="SignalP"/>
    </source>
</evidence>
<organism evidence="3 4">
    <name type="scientific">Kitasatospora kazusensis</name>
    <dbReference type="NCBI Taxonomy" id="407974"/>
    <lineage>
        <taxon>Bacteria</taxon>
        <taxon>Bacillati</taxon>
        <taxon>Actinomycetota</taxon>
        <taxon>Actinomycetes</taxon>
        <taxon>Kitasatosporales</taxon>
        <taxon>Streptomycetaceae</taxon>
        <taxon>Kitasatospora</taxon>
    </lineage>
</organism>
<sequence length="248" mass="26499">MSSRTTVTVTRTLAVSAAVAAGGVAVAHSLPALSSLGPLRPYVAPGLSGWGDPGHVALTFDDGPDPRSTPLFLKELDRAGVRATFFLLGRMLVQAPWLGRELVEAGHEVAVHGFQHRPMLIRSPRATRDDIARARDLIAEVTGEQPRFYRPPYGVLSRSALAAARQLGLTPMLWSHWGRDWTATATPDSVLRTITRAPLAGGTLLLHDSDVTSAPGAWHSTLGALPRILDLCADQGLTVGPLRDHLPV</sequence>
<dbReference type="EMBL" id="BAAANT010000007">
    <property type="protein sequence ID" value="GAA2137030.1"/>
    <property type="molecule type" value="Genomic_DNA"/>
</dbReference>
<feature type="signal peptide" evidence="1">
    <location>
        <begin position="1"/>
        <end position="20"/>
    </location>
</feature>
<evidence type="ECO:0000259" key="2">
    <source>
        <dbReference type="PROSITE" id="PS51677"/>
    </source>
</evidence>
<dbReference type="PANTHER" id="PTHR10587:SF137">
    <property type="entry name" value="4-DEOXY-4-FORMAMIDO-L-ARABINOSE-PHOSPHOUNDECAPRENOL DEFORMYLASE ARND-RELATED"/>
    <property type="match status" value="1"/>
</dbReference>
<dbReference type="RefSeq" id="WP_344462464.1">
    <property type="nucleotide sequence ID" value="NZ_BAAANT010000007.1"/>
</dbReference>
<name>A0ABN2Z5M6_9ACTN</name>
<evidence type="ECO:0000313" key="4">
    <source>
        <dbReference type="Proteomes" id="UP001422759"/>
    </source>
</evidence>
<feature type="chain" id="PRO_5045240976" evidence="1">
    <location>
        <begin position="21"/>
        <end position="248"/>
    </location>
</feature>
<dbReference type="InterPro" id="IPR050248">
    <property type="entry name" value="Polysacc_deacetylase_ArnD"/>
</dbReference>
<dbReference type="Pfam" id="PF01522">
    <property type="entry name" value="Polysacc_deac_1"/>
    <property type="match status" value="1"/>
</dbReference>
<dbReference type="SUPFAM" id="SSF88713">
    <property type="entry name" value="Glycoside hydrolase/deacetylase"/>
    <property type="match status" value="1"/>
</dbReference>
<feature type="domain" description="NodB homology" evidence="2">
    <location>
        <begin position="54"/>
        <end position="240"/>
    </location>
</feature>
<dbReference type="CDD" id="cd10959">
    <property type="entry name" value="CE4_NodB_like_3"/>
    <property type="match status" value="1"/>
</dbReference>
<comment type="caution">
    <text evidence="3">The sequence shown here is derived from an EMBL/GenBank/DDBJ whole genome shotgun (WGS) entry which is preliminary data.</text>
</comment>
<dbReference type="PROSITE" id="PS51677">
    <property type="entry name" value="NODB"/>
    <property type="match status" value="1"/>
</dbReference>
<dbReference type="InterPro" id="IPR002509">
    <property type="entry name" value="NODB_dom"/>
</dbReference>
<protein>
    <submittedName>
        <fullName evidence="3">Polysaccharide deacetylase family protein</fullName>
    </submittedName>
</protein>